<reference evidence="2" key="1">
    <citation type="journal article" date="2016" name="Nature">
        <title>Genome evolution in the allotetraploid frog Xenopus laevis.</title>
        <authorList>
            <person name="Session A.M."/>
            <person name="Uno Y."/>
            <person name="Kwon T."/>
            <person name="Chapman J.A."/>
            <person name="Toyoda A."/>
            <person name="Takahashi S."/>
            <person name="Fukui A."/>
            <person name="Hikosaka A."/>
            <person name="Suzuki A."/>
            <person name="Kondo M."/>
            <person name="van Heeringen S.J."/>
            <person name="Quigley I."/>
            <person name="Heinz S."/>
            <person name="Ogino H."/>
            <person name="Ochi H."/>
            <person name="Hellsten U."/>
            <person name="Lyons J.B."/>
            <person name="Simakov O."/>
            <person name="Putnam N."/>
            <person name="Stites J."/>
            <person name="Kuroki Y."/>
            <person name="Tanaka T."/>
            <person name="Michiue T."/>
            <person name="Watanabe M."/>
            <person name="Bogdanovic O."/>
            <person name="Lister R."/>
            <person name="Georgiou G."/>
            <person name="Paranjpe S.S."/>
            <person name="van Kruijsbergen I."/>
            <person name="Shu S."/>
            <person name="Carlson J."/>
            <person name="Kinoshita T."/>
            <person name="Ohta Y."/>
            <person name="Mawaribuchi S."/>
            <person name="Jenkins J."/>
            <person name="Grimwood J."/>
            <person name="Schmutz J."/>
            <person name="Mitros T."/>
            <person name="Mozaffari S.V."/>
            <person name="Suzuki Y."/>
            <person name="Haramoto Y."/>
            <person name="Yamamoto T.S."/>
            <person name="Takagi C."/>
            <person name="Heald R."/>
            <person name="Miller K."/>
            <person name="Haudenschild C."/>
            <person name="Kitzman J."/>
            <person name="Nakayama T."/>
            <person name="Izutsu Y."/>
            <person name="Robert J."/>
            <person name="Fortriede J."/>
            <person name="Burns K."/>
            <person name="Lotay V."/>
            <person name="Karimi K."/>
            <person name="Yasuoka Y."/>
            <person name="Dichmann D.S."/>
            <person name="Flajnik M.F."/>
            <person name="Houston D.W."/>
            <person name="Shendure J."/>
            <person name="DuPasquier L."/>
            <person name="Vize P.D."/>
            <person name="Zorn A.M."/>
            <person name="Ito M."/>
            <person name="Marcotte E.M."/>
            <person name="Wallingford J.B."/>
            <person name="Ito Y."/>
            <person name="Asashima M."/>
            <person name="Ueno N."/>
            <person name="Matsuda Y."/>
            <person name="Veenstra G.J."/>
            <person name="Fujiyama A."/>
            <person name="Harland R.M."/>
            <person name="Taira M."/>
            <person name="Rokhsar D.S."/>
        </authorList>
    </citation>
    <scope>NUCLEOTIDE SEQUENCE [LARGE SCALE GENOMIC DNA]</scope>
    <source>
        <strain evidence="2">J</strain>
    </source>
</reference>
<dbReference type="AlphaFoldDB" id="A0A974DA56"/>
<name>A0A974DA56_XENLA</name>
<sequence>MCLSQQFMAFLLSFLENLQKNTFAVHWIHMGVGSQETYDPLSGTIVCTALYNIIIHFTAKLSILILQSSVYSVIFRCHNTVSSLGYE</sequence>
<dbReference type="EMBL" id="CM004471">
    <property type="protein sequence ID" value="OCT87030.1"/>
    <property type="molecule type" value="Genomic_DNA"/>
</dbReference>
<gene>
    <name evidence="1" type="ORF">XELAEV_18020724mg</name>
</gene>
<organism evidence="1 2">
    <name type="scientific">Xenopus laevis</name>
    <name type="common">African clawed frog</name>
    <dbReference type="NCBI Taxonomy" id="8355"/>
    <lineage>
        <taxon>Eukaryota</taxon>
        <taxon>Metazoa</taxon>
        <taxon>Chordata</taxon>
        <taxon>Craniata</taxon>
        <taxon>Vertebrata</taxon>
        <taxon>Euteleostomi</taxon>
        <taxon>Amphibia</taxon>
        <taxon>Batrachia</taxon>
        <taxon>Anura</taxon>
        <taxon>Pipoidea</taxon>
        <taxon>Pipidae</taxon>
        <taxon>Xenopodinae</taxon>
        <taxon>Xenopus</taxon>
        <taxon>Xenopus</taxon>
    </lineage>
</organism>
<evidence type="ECO:0000313" key="1">
    <source>
        <dbReference type="EMBL" id="OCT87030.1"/>
    </source>
</evidence>
<evidence type="ECO:0000313" key="2">
    <source>
        <dbReference type="Proteomes" id="UP000694892"/>
    </source>
</evidence>
<dbReference type="Proteomes" id="UP000694892">
    <property type="component" value="Chromosome 3S"/>
</dbReference>
<accession>A0A974DA56</accession>
<protein>
    <submittedName>
        <fullName evidence="1">Uncharacterized protein</fullName>
    </submittedName>
</protein>
<proteinExistence type="predicted"/>